<dbReference type="EMBL" id="CP039690">
    <property type="protein sequence ID" value="QCI67471.1"/>
    <property type="molecule type" value="Genomic_DNA"/>
</dbReference>
<dbReference type="PANTHER" id="PTHR39441:SF1">
    <property type="entry name" value="DUF2252 DOMAIN-CONTAINING PROTEIN"/>
    <property type="match status" value="1"/>
</dbReference>
<gene>
    <name evidence="2" type="ORF">E8M01_26555</name>
</gene>
<evidence type="ECO:0000313" key="2">
    <source>
        <dbReference type="EMBL" id="QCI67471.1"/>
    </source>
</evidence>
<dbReference type="KEGG" id="pstg:E8M01_26555"/>
<keyword evidence="3" id="KW-1185">Reference proteome</keyword>
<dbReference type="OrthoDB" id="1491115at2"/>
<accession>A0A4D7B3H7</accession>
<evidence type="ECO:0000313" key="3">
    <source>
        <dbReference type="Proteomes" id="UP000298781"/>
    </source>
</evidence>
<dbReference type="Proteomes" id="UP000298781">
    <property type="component" value="Chromosome"/>
</dbReference>
<proteinExistence type="predicted"/>
<dbReference type="InterPro" id="IPR018721">
    <property type="entry name" value="DUF2252"/>
</dbReference>
<name>A0A4D7B3H7_9HYPH</name>
<dbReference type="RefSeq" id="WP_136962902.1">
    <property type="nucleotide sequence ID" value="NZ_CP039690.1"/>
</dbReference>
<reference evidence="2 3" key="1">
    <citation type="submission" date="2019-04" db="EMBL/GenBank/DDBJ databases">
        <title>Phreatobacter aquaticus sp. nov.</title>
        <authorList>
            <person name="Choi A."/>
        </authorList>
    </citation>
    <scope>NUCLEOTIDE SEQUENCE [LARGE SCALE GENOMIC DNA]</scope>
    <source>
        <strain evidence="2 3">KCTC 52518</strain>
    </source>
</reference>
<dbReference type="Pfam" id="PF10009">
    <property type="entry name" value="DUF2252"/>
    <property type="match status" value="1"/>
</dbReference>
<protein>
    <submittedName>
        <fullName evidence="2">DUF2252 domain-containing protein</fullName>
    </submittedName>
</protein>
<dbReference type="PANTHER" id="PTHR39441">
    <property type="entry name" value="DUF2252 DOMAIN-CONTAINING PROTEIN"/>
    <property type="match status" value="1"/>
</dbReference>
<dbReference type="AlphaFoldDB" id="A0A4D7B3H7"/>
<feature type="region of interest" description="Disordered" evidence="1">
    <location>
        <begin position="1"/>
        <end position="25"/>
    </location>
</feature>
<organism evidence="2 3">
    <name type="scientific">Phreatobacter stygius</name>
    <dbReference type="NCBI Taxonomy" id="1940610"/>
    <lineage>
        <taxon>Bacteria</taxon>
        <taxon>Pseudomonadati</taxon>
        <taxon>Pseudomonadota</taxon>
        <taxon>Alphaproteobacteria</taxon>
        <taxon>Hyphomicrobiales</taxon>
        <taxon>Phreatobacteraceae</taxon>
        <taxon>Phreatobacter</taxon>
    </lineage>
</organism>
<sequence>MPASTKTETAPMPSRTDRAAAGKALRARVSRESHADFEPAAGRDPSAVLAEVDAGRIAALIPIRYERMLVSPFTFLRGAAAVMAADLAAQPTIGIPVQACGDCHLMNFGAFGTPEGRILFDINDFDETLPGIDFTVDLKRLVASVAVAALDAGYSDKKARSFAAATAQAYRDFMRELADLSPLAIWHSRMDLARETERIDDRKLRRTLLKTIVKAKKTLSLDDNFPHLARTKAGVCRIEDRPPLIYHLDADGGGHHAVDARAALAIYQATLPPDRHVLLTRFRLEDVAFKVVGVGSVGTFCAIGLYMSGDDEPLFLQIKEAQSSVLERFRPAGKHRRHQGHRVVEGQRVMQAASDAFLGWAEDRKSGRHFYVRQLKNRRLGSVGEVMEGNALLEYAALCGRTLARAHARSGDPAVISGYIGKSGVFEDALASFSLSYARQTAADHAVVARDRAGRKRRRA</sequence>
<evidence type="ECO:0000256" key="1">
    <source>
        <dbReference type="SAM" id="MobiDB-lite"/>
    </source>
</evidence>